<comment type="subcellular location">
    <subcellularLocation>
        <location evidence="1">Cell inner membrane</location>
        <topology evidence="1">Multi-pass membrane protein</topology>
    </subcellularLocation>
</comment>
<evidence type="ECO:0000256" key="1">
    <source>
        <dbReference type="ARBA" id="ARBA00004429"/>
    </source>
</evidence>
<feature type="transmembrane region" description="Helical" evidence="6">
    <location>
        <begin position="364"/>
        <end position="384"/>
    </location>
</feature>
<dbReference type="GO" id="GO:0022857">
    <property type="term" value="F:transmembrane transporter activity"/>
    <property type="evidence" value="ECO:0007669"/>
    <property type="project" value="InterPro"/>
</dbReference>
<evidence type="ECO:0000313" key="8">
    <source>
        <dbReference type="EMBL" id="MBB3188643.1"/>
    </source>
</evidence>
<evidence type="ECO:0000313" key="9">
    <source>
        <dbReference type="Proteomes" id="UP000544222"/>
    </source>
</evidence>
<dbReference type="PANTHER" id="PTHR43702:SF3">
    <property type="entry name" value="PROTEIN TSGA"/>
    <property type="match status" value="1"/>
</dbReference>
<proteinExistence type="predicted"/>
<protein>
    <submittedName>
        <fullName evidence="8">Fucose permease</fullName>
    </submittedName>
</protein>
<feature type="transmembrane region" description="Helical" evidence="6">
    <location>
        <begin position="280"/>
        <end position="297"/>
    </location>
</feature>
<dbReference type="GO" id="GO:0005886">
    <property type="term" value="C:plasma membrane"/>
    <property type="evidence" value="ECO:0007669"/>
    <property type="project" value="UniProtKB-SubCell"/>
</dbReference>
<dbReference type="RefSeq" id="WP_183414381.1">
    <property type="nucleotide sequence ID" value="NZ_JACHYB010000002.1"/>
</dbReference>
<dbReference type="PANTHER" id="PTHR43702">
    <property type="entry name" value="L-FUCOSE-PROTON SYMPORTER"/>
    <property type="match status" value="1"/>
</dbReference>
<feature type="transmembrane region" description="Helical" evidence="6">
    <location>
        <begin position="255"/>
        <end position="273"/>
    </location>
</feature>
<keyword evidence="3 6" id="KW-0812">Transmembrane</keyword>
<organism evidence="8 9">
    <name type="scientific">Microbacter margulisiae</name>
    <dbReference type="NCBI Taxonomy" id="1350067"/>
    <lineage>
        <taxon>Bacteria</taxon>
        <taxon>Pseudomonadati</taxon>
        <taxon>Bacteroidota</taxon>
        <taxon>Bacteroidia</taxon>
        <taxon>Bacteroidales</taxon>
        <taxon>Porphyromonadaceae</taxon>
        <taxon>Microbacter</taxon>
    </lineage>
</organism>
<dbReference type="SUPFAM" id="SSF103473">
    <property type="entry name" value="MFS general substrate transporter"/>
    <property type="match status" value="1"/>
</dbReference>
<sequence>MKTKTNYAQVLPVLFGFFVMGFCDVVGITSAHVKQDLLGSYSPEFRDTLSNMIPVALFSMFLIFSVPTGILMNHIGRKKTVLLSNVLTMIAMVLPLIDYTFSIALIAFAMLGIANTILQVSLNPLLTNVIQGDKLTSSLTAGQFVKATSSFSAPFIAAFAATALGHWQYIFPIYAAITLLSTLWLMATPIKEMPTENKVNTFGSVLGILKDKNIFLFFLGILFVVGVDVGMNTASSKILMERCGLSAIVAGYGPSTYFAFRTLGTFLGAIFLAKYASSTYFKWNIIVAVLALLTLIFSHAEWMIFALFGIIGFTIANIFPIIYGMAIQRRPDKANEISGLMITGVFGGAVIPFFMGLLSDAVGSQTGAVIIILLSALYLLWLAFSENNTTEKQ</sequence>
<dbReference type="AlphaFoldDB" id="A0A7W5H2G4"/>
<evidence type="ECO:0000256" key="5">
    <source>
        <dbReference type="ARBA" id="ARBA00023136"/>
    </source>
</evidence>
<keyword evidence="9" id="KW-1185">Reference proteome</keyword>
<evidence type="ECO:0000256" key="2">
    <source>
        <dbReference type="ARBA" id="ARBA00022475"/>
    </source>
</evidence>
<reference evidence="8 9" key="1">
    <citation type="submission" date="2020-08" db="EMBL/GenBank/DDBJ databases">
        <title>Genomic Encyclopedia of Type Strains, Phase IV (KMG-IV): sequencing the most valuable type-strain genomes for metagenomic binning, comparative biology and taxonomic classification.</title>
        <authorList>
            <person name="Goeker M."/>
        </authorList>
    </citation>
    <scope>NUCLEOTIDE SEQUENCE [LARGE SCALE GENOMIC DNA]</scope>
    <source>
        <strain evidence="8 9">DSM 27471</strain>
    </source>
</reference>
<evidence type="ECO:0000256" key="4">
    <source>
        <dbReference type="ARBA" id="ARBA00022989"/>
    </source>
</evidence>
<evidence type="ECO:0000256" key="3">
    <source>
        <dbReference type="ARBA" id="ARBA00022692"/>
    </source>
</evidence>
<dbReference type="InterPro" id="IPR036259">
    <property type="entry name" value="MFS_trans_sf"/>
</dbReference>
<dbReference type="Proteomes" id="UP000544222">
    <property type="component" value="Unassembled WGS sequence"/>
</dbReference>
<name>A0A7W5H2G4_9PORP</name>
<comment type="caution">
    <text evidence="8">The sequence shown here is derived from an EMBL/GenBank/DDBJ whole genome shotgun (WGS) entry which is preliminary data.</text>
</comment>
<dbReference type="Gene3D" id="1.20.1250.20">
    <property type="entry name" value="MFS general substrate transporter like domains"/>
    <property type="match status" value="2"/>
</dbReference>
<dbReference type="Pfam" id="PF07690">
    <property type="entry name" value="MFS_1"/>
    <property type="match status" value="1"/>
</dbReference>
<keyword evidence="5 6" id="KW-0472">Membrane</keyword>
<feature type="transmembrane region" description="Helical" evidence="6">
    <location>
        <begin position="337"/>
        <end position="358"/>
    </location>
</feature>
<feature type="transmembrane region" description="Helical" evidence="6">
    <location>
        <begin position="103"/>
        <end position="123"/>
    </location>
</feature>
<keyword evidence="2" id="KW-1003">Cell membrane</keyword>
<gene>
    <name evidence="8" type="ORF">FHX64_002841</name>
</gene>
<feature type="domain" description="Major facilitator superfamily (MFS) profile" evidence="7">
    <location>
        <begin position="9"/>
        <end position="393"/>
    </location>
</feature>
<evidence type="ECO:0000256" key="6">
    <source>
        <dbReference type="SAM" id="Phobius"/>
    </source>
</evidence>
<feature type="transmembrane region" description="Helical" evidence="6">
    <location>
        <begin position="53"/>
        <end position="73"/>
    </location>
</feature>
<evidence type="ECO:0000259" key="7">
    <source>
        <dbReference type="PROSITE" id="PS50850"/>
    </source>
</evidence>
<accession>A0A7W5H2G4</accession>
<dbReference type="InterPro" id="IPR020846">
    <property type="entry name" value="MFS_dom"/>
</dbReference>
<feature type="transmembrane region" description="Helical" evidence="6">
    <location>
        <begin position="169"/>
        <end position="187"/>
    </location>
</feature>
<feature type="transmembrane region" description="Helical" evidence="6">
    <location>
        <begin position="303"/>
        <end position="325"/>
    </location>
</feature>
<feature type="transmembrane region" description="Helical" evidence="6">
    <location>
        <begin position="214"/>
        <end position="235"/>
    </location>
</feature>
<dbReference type="PROSITE" id="PS50850">
    <property type="entry name" value="MFS"/>
    <property type="match status" value="1"/>
</dbReference>
<keyword evidence="4 6" id="KW-1133">Transmembrane helix</keyword>
<feature type="transmembrane region" description="Helical" evidence="6">
    <location>
        <begin position="12"/>
        <end position="33"/>
    </location>
</feature>
<dbReference type="InterPro" id="IPR050375">
    <property type="entry name" value="MFS_TsgA-like"/>
</dbReference>
<dbReference type="InterPro" id="IPR011701">
    <property type="entry name" value="MFS"/>
</dbReference>
<dbReference type="EMBL" id="JACHYB010000002">
    <property type="protein sequence ID" value="MBB3188643.1"/>
    <property type="molecule type" value="Genomic_DNA"/>
</dbReference>